<evidence type="ECO:0000313" key="2">
    <source>
        <dbReference type="EMBL" id="AOO64797.1"/>
    </source>
</evidence>
<dbReference type="Gene3D" id="3.40.50.200">
    <property type="entry name" value="Peptidase S8/S53 domain"/>
    <property type="match status" value="1"/>
</dbReference>
<gene>
    <name evidence="2" type="ORF">SHALO_1017</name>
</gene>
<dbReference type="InterPro" id="IPR034074">
    <property type="entry name" value="Y4bN_pept_dom"/>
</dbReference>
<keyword evidence="3" id="KW-1185">Reference proteome</keyword>
<dbReference type="GO" id="GO:0006508">
    <property type="term" value="P:proteolysis"/>
    <property type="evidence" value="ECO:0007669"/>
    <property type="project" value="InterPro"/>
</dbReference>
<reference evidence="3" key="1">
    <citation type="submission" date="2016-08" db="EMBL/GenBank/DDBJ databases">
        <title>Complete genome sequence of the organohalide-respiring Epsilonproteobacterium Sulfurospirillum halorespirans.</title>
        <authorList>
            <person name="Goris T."/>
            <person name="Zimmermann J."/>
            <person name="Schenz B."/>
            <person name="Lemos M."/>
            <person name="Hackermueller J."/>
            <person name="Diekert G."/>
        </authorList>
    </citation>
    <scope>NUCLEOTIDE SEQUENCE [LARGE SCALE GENOMIC DNA]</scope>
    <source>
        <strain>DSM 13726</strain>
        <strain evidence="3">PCE-M2</strain>
    </source>
</reference>
<dbReference type="SUPFAM" id="SSF52743">
    <property type="entry name" value="Subtilisin-like"/>
    <property type="match status" value="1"/>
</dbReference>
<dbReference type="InterPro" id="IPR036852">
    <property type="entry name" value="Peptidase_S8/S53_dom_sf"/>
</dbReference>
<dbReference type="CDD" id="cd04847">
    <property type="entry name" value="Peptidases_S8_Subtilisin_like_2"/>
    <property type="match status" value="1"/>
</dbReference>
<accession>A0A1D7TII2</accession>
<dbReference type="RefSeq" id="WP_069477643.1">
    <property type="nucleotide sequence ID" value="NZ_CP017111.1"/>
</dbReference>
<dbReference type="STRING" id="1193502.SHALO_1017"/>
<dbReference type="Pfam" id="PF00082">
    <property type="entry name" value="Peptidase_S8"/>
    <property type="match status" value="1"/>
</dbReference>
<dbReference type="AlphaFoldDB" id="A0A1D7TII2"/>
<sequence length="741" mass="83628">MNSLLQLKGTFEQENRSPSFRKAILPANGIVTSSHLESLKKNLTNLKQFWIKETICNGALVSAYYNKVAAKSNRISWLLSDGKNKANKTIVGARFTDDGSKHIITHYVQHEVLNTSISQLDLCINVLNRDFDGIMTKEKNESINAQESKYEPDGILKSNFTQIIVDAYYIEKFDTFVANDESIGNAIITLFKTDNEAITLLKKIGIDLQYTSVLDETTILLQPDDLELLKKKAPYLISMAVSDLSLIDSCDFDFVNEKVFSIPNPTNEPVIGVIDTLFDNNVYFAEWVEYHDMLSADIPKQPVDYKHGTAISSIIVDGHNSNPKLDDGCGRFRVRHFGVASARQFSSFSIMKNIEEIIIKNKDIKVWNLSLGSKLEVNKNFISPEAAILDRIQYENNIIFIIAGTNRTVSDPKIMRIGTPADSINSIVVNSVSNDNKPTEYSRCGPVLSFFTKPDISFYGGDDKSPVRVCTSTGEGLVSGTSYAAPWIARKMCYLINILGLSREVAKALIIHASTGWEKQKISSTLIGHGIVPKRIEDIVQSPDDEIQFILSGVSEKYNTYNYNIPVPINKEQHPFIAKATLCYFPYCSRTQGVDYTNTELDISLGRINGTKIKTINNNYQIDAADHFTSEEEARKNFRKWDNIKHIREVSTKGVRDKKAYDTKGLWGVSLKTKERLDEKYGEGINFGLIVSLKEIHGINRIEEFIRHCSLRGWLVNKIEINTRIDIYNISEETIDFDDKF</sequence>
<proteinExistence type="predicted"/>
<dbReference type="KEGG" id="shal:SHALO_1017"/>
<organism evidence="2 3">
    <name type="scientific">Sulfurospirillum halorespirans DSM 13726</name>
    <dbReference type="NCBI Taxonomy" id="1193502"/>
    <lineage>
        <taxon>Bacteria</taxon>
        <taxon>Pseudomonadati</taxon>
        <taxon>Campylobacterota</taxon>
        <taxon>Epsilonproteobacteria</taxon>
        <taxon>Campylobacterales</taxon>
        <taxon>Sulfurospirillaceae</taxon>
        <taxon>Sulfurospirillum</taxon>
    </lineage>
</organism>
<protein>
    <submittedName>
        <fullName evidence="2">Peptidase</fullName>
    </submittedName>
</protein>
<dbReference type="Proteomes" id="UP000094609">
    <property type="component" value="Chromosome"/>
</dbReference>
<feature type="domain" description="Peptidase S8/S53" evidence="1">
    <location>
        <begin position="268"/>
        <end position="530"/>
    </location>
</feature>
<dbReference type="InterPro" id="IPR000209">
    <property type="entry name" value="Peptidase_S8/S53_dom"/>
</dbReference>
<name>A0A1D7TII2_9BACT</name>
<dbReference type="EMBL" id="CP017111">
    <property type="protein sequence ID" value="AOO64797.1"/>
    <property type="molecule type" value="Genomic_DNA"/>
</dbReference>
<evidence type="ECO:0000259" key="1">
    <source>
        <dbReference type="Pfam" id="PF00082"/>
    </source>
</evidence>
<dbReference type="PATRIC" id="fig|1193502.14.peg.1025"/>
<dbReference type="GO" id="GO:0004252">
    <property type="term" value="F:serine-type endopeptidase activity"/>
    <property type="evidence" value="ECO:0007669"/>
    <property type="project" value="InterPro"/>
</dbReference>
<evidence type="ECO:0000313" key="3">
    <source>
        <dbReference type="Proteomes" id="UP000094609"/>
    </source>
</evidence>